<organism evidence="6 7">
    <name type="scientific">Ditylenchus dipsaci</name>
    <dbReference type="NCBI Taxonomy" id="166011"/>
    <lineage>
        <taxon>Eukaryota</taxon>
        <taxon>Metazoa</taxon>
        <taxon>Ecdysozoa</taxon>
        <taxon>Nematoda</taxon>
        <taxon>Chromadorea</taxon>
        <taxon>Rhabditida</taxon>
        <taxon>Tylenchina</taxon>
        <taxon>Tylenchomorpha</taxon>
        <taxon>Sphaerularioidea</taxon>
        <taxon>Anguinidae</taxon>
        <taxon>Anguininae</taxon>
        <taxon>Ditylenchus</taxon>
    </lineage>
</organism>
<sequence length="645" mass="73526">MTVPQIIRHWGYEAEIHQVVTSDGYILEMHRIPRGRHEVNTGHLNTNKSVVFMQHGLLCTSSVWVMNLPHQSAGFLFADSGYEYGWQHERQFLLSRPFAQRHSSLQILVLVGIKWLNMTWSYGQLALNATKQQQLYYVGHSQGTLTMFSKLALNDGFYKKVLITFVNKLMFSVADKKFLPLLLMYDQLLIFTSLFGDQEFLPNTVISRWLTEFVCGLYTTNPSAKNFLFLVSGPDSQQLNKTRIGIYLAHNPAGTSLRNVLHYCQVVFPANGYYGSGNERKDNPSITPFRVEVSNASLQDLKARLEASRIGHQQLEDVSDFEYGMNLATVKSFKDHWLHKFDWRKQEALLNAFPQFTTEIEGLKVHFIHAKPPQSSNYKKVVPLLLVHGWPGNVFEFYKLIPMLVDPQNHLKGDFDWAFEVVAPSIPGYGWSEQPHKQGFSHLSAARVFNKLMVDRLHFAKYMGQGGDWAQLFGVHLNMVFGFPPLNGRSIFYSIQNSPISTRKKAALDFARESGYFHLQATKPDTIGVGLNDSPIGLMTYILEKFSTWTDPQYVQLSDGGLEKKFTKDELFDDYQNTWNAQRVCESTLAMLVSCTIWRRCQIETLKKDAVSSFSKPSIDVISTAKDGISDVELLCLQMTGLFSK</sequence>
<dbReference type="PANTHER" id="PTHR21661:SF35">
    <property type="entry name" value="EPOXIDE HYDROLASE"/>
    <property type="match status" value="1"/>
</dbReference>
<evidence type="ECO:0000313" key="6">
    <source>
        <dbReference type="Proteomes" id="UP000887574"/>
    </source>
</evidence>
<dbReference type="InterPro" id="IPR010497">
    <property type="entry name" value="Epoxide_hydro_N"/>
</dbReference>
<dbReference type="Pfam" id="PF06441">
    <property type="entry name" value="EHN"/>
    <property type="match status" value="1"/>
</dbReference>
<keyword evidence="3" id="KW-0378">Hydrolase</keyword>
<keyword evidence="2" id="KW-0058">Aromatic hydrocarbons catabolism</keyword>
<dbReference type="GO" id="GO:0004301">
    <property type="term" value="F:epoxide hydrolase activity"/>
    <property type="evidence" value="ECO:0007669"/>
    <property type="project" value="TreeGrafter"/>
</dbReference>
<feature type="domain" description="Epoxide hydrolase N-terminal" evidence="5">
    <location>
        <begin position="286"/>
        <end position="397"/>
    </location>
</feature>
<dbReference type="InterPro" id="IPR029058">
    <property type="entry name" value="AB_hydrolase_fold"/>
</dbReference>
<dbReference type="GO" id="GO:0006629">
    <property type="term" value="P:lipid metabolic process"/>
    <property type="evidence" value="ECO:0007669"/>
    <property type="project" value="InterPro"/>
</dbReference>
<reference evidence="7" key="1">
    <citation type="submission" date="2022-11" db="UniProtKB">
        <authorList>
            <consortium name="WormBaseParasite"/>
        </authorList>
    </citation>
    <scope>IDENTIFICATION</scope>
</reference>
<dbReference type="SUPFAM" id="SSF53474">
    <property type="entry name" value="alpha/beta-Hydrolases"/>
    <property type="match status" value="2"/>
</dbReference>
<dbReference type="Pfam" id="PF04083">
    <property type="entry name" value="Abhydro_lipase"/>
    <property type="match status" value="1"/>
</dbReference>
<feature type="domain" description="Partial AB-hydrolase lipase" evidence="4">
    <location>
        <begin position="3"/>
        <end position="68"/>
    </location>
</feature>
<dbReference type="Proteomes" id="UP000887574">
    <property type="component" value="Unplaced"/>
</dbReference>
<comment type="similarity">
    <text evidence="1">Belongs to the peptidase S33 family.</text>
</comment>
<evidence type="ECO:0000256" key="3">
    <source>
        <dbReference type="ARBA" id="ARBA00022801"/>
    </source>
</evidence>
<evidence type="ECO:0000256" key="2">
    <source>
        <dbReference type="ARBA" id="ARBA00022797"/>
    </source>
</evidence>
<keyword evidence="6" id="KW-1185">Reference proteome</keyword>
<dbReference type="GO" id="GO:0097176">
    <property type="term" value="P:epoxide metabolic process"/>
    <property type="evidence" value="ECO:0007669"/>
    <property type="project" value="TreeGrafter"/>
</dbReference>
<evidence type="ECO:0000256" key="1">
    <source>
        <dbReference type="ARBA" id="ARBA00010088"/>
    </source>
</evidence>
<dbReference type="AlphaFoldDB" id="A0A915D758"/>
<dbReference type="WBParaSite" id="jg16257">
    <property type="protein sequence ID" value="jg16257"/>
    <property type="gene ID" value="jg16257"/>
</dbReference>
<evidence type="ECO:0000259" key="4">
    <source>
        <dbReference type="Pfam" id="PF04083"/>
    </source>
</evidence>
<proteinExistence type="inferred from homology"/>
<accession>A0A915D758</accession>
<dbReference type="PANTHER" id="PTHR21661">
    <property type="entry name" value="EPOXIDE HYDROLASE 1-RELATED"/>
    <property type="match status" value="1"/>
</dbReference>
<name>A0A915D758_9BILA</name>
<protein>
    <submittedName>
        <fullName evidence="7">Uncharacterized protein</fullName>
    </submittedName>
</protein>
<dbReference type="Gene3D" id="3.40.50.1820">
    <property type="entry name" value="alpha/beta hydrolase"/>
    <property type="match status" value="2"/>
</dbReference>
<dbReference type="InterPro" id="IPR006693">
    <property type="entry name" value="AB_hydrolase_lipase"/>
</dbReference>
<evidence type="ECO:0000259" key="5">
    <source>
        <dbReference type="Pfam" id="PF06441"/>
    </source>
</evidence>
<evidence type="ECO:0000313" key="7">
    <source>
        <dbReference type="WBParaSite" id="jg16257"/>
    </source>
</evidence>